<name>A0A0A0BQP2_9CELL</name>
<sequence>MDDDFLTGDSEDAVAWLTGAPLRPSAGTLSTRRAPGLRGVPTEAAVAALEAVPSMLEALPALLAAAVGRTGSGWESTSTASWPGSEAAPSWEGAEAEQGWDGATGEDPLPAPETWEYLEPGWDVEGAEDLGSEAEAGFIAVAGVLIPAAELGLGIFDRLQQHVFNGSFQVTSTPATYIHNPSPTGLAVQRRTFRFPVTAHHPRYFIDTQTFWFDVTLEYDGFNVRRVSVTEDRGRSSSLVSSTFSITFTPSAYTPSNEPVSAVAYSISGRWDPVGSGDESFSGRFVVDAAGRLTGLQVSSGQGWVRAGALTQSGGGPVPRPTTARHVTTVHFDPAGSATLTQDKIRHVHSWFTSLPSAVQAEVRRGAQTIRATGRASTTGTVQQNQALARRRADAVARVLRDLAGTSARVDVEVHGELGARTPDAQEAPGERRVDLEVAYQVYQL</sequence>
<dbReference type="EMBL" id="AXCY01000056">
    <property type="protein sequence ID" value="KGM10281.1"/>
    <property type="molecule type" value="Genomic_DNA"/>
</dbReference>
<dbReference type="Proteomes" id="UP000029839">
    <property type="component" value="Unassembled WGS sequence"/>
</dbReference>
<protein>
    <recommendedName>
        <fullName evidence="2">OmpA-like domain-containing protein</fullName>
    </recommendedName>
</protein>
<dbReference type="RefSeq" id="WP_043607417.1">
    <property type="nucleotide sequence ID" value="NZ_AXCY01000056.1"/>
</dbReference>
<feature type="domain" description="OmpA-like" evidence="2">
    <location>
        <begin position="364"/>
        <end position="431"/>
    </location>
</feature>
<feature type="compositionally biased region" description="Polar residues" evidence="1">
    <location>
        <begin position="73"/>
        <end position="82"/>
    </location>
</feature>
<dbReference type="Pfam" id="PF00691">
    <property type="entry name" value="OmpA"/>
    <property type="match status" value="1"/>
</dbReference>
<gene>
    <name evidence="3" type="ORF">N868_15870</name>
</gene>
<dbReference type="AlphaFoldDB" id="A0A0A0BQP2"/>
<evidence type="ECO:0000259" key="2">
    <source>
        <dbReference type="Pfam" id="PF00691"/>
    </source>
</evidence>
<dbReference type="InterPro" id="IPR036737">
    <property type="entry name" value="OmpA-like_sf"/>
</dbReference>
<reference evidence="3 4" key="1">
    <citation type="submission" date="2013-08" db="EMBL/GenBank/DDBJ databases">
        <title>Genome sequencing of Cellulomonas carbonis T26.</title>
        <authorList>
            <person name="Chen F."/>
            <person name="Li Y."/>
            <person name="Wang G."/>
        </authorList>
    </citation>
    <scope>NUCLEOTIDE SEQUENCE [LARGE SCALE GENOMIC DNA]</scope>
    <source>
        <strain evidence="3 4">T26</strain>
    </source>
</reference>
<feature type="region of interest" description="Disordered" evidence="1">
    <location>
        <begin position="73"/>
        <end position="103"/>
    </location>
</feature>
<evidence type="ECO:0000313" key="4">
    <source>
        <dbReference type="Proteomes" id="UP000029839"/>
    </source>
</evidence>
<organism evidence="3 4">
    <name type="scientific">Cellulomonas carbonis T26</name>
    <dbReference type="NCBI Taxonomy" id="947969"/>
    <lineage>
        <taxon>Bacteria</taxon>
        <taxon>Bacillati</taxon>
        <taxon>Actinomycetota</taxon>
        <taxon>Actinomycetes</taxon>
        <taxon>Micrococcales</taxon>
        <taxon>Cellulomonadaceae</taxon>
        <taxon>Cellulomonas</taxon>
    </lineage>
</organism>
<proteinExistence type="predicted"/>
<dbReference type="OrthoDB" id="9821160at2"/>
<reference evidence="3 4" key="2">
    <citation type="journal article" date="2015" name="Stand. Genomic Sci.">
        <title>Draft genome sequence of Cellulomonas carbonis T26(T) and comparative analysis of six Cellulomonas genomes.</title>
        <authorList>
            <person name="Zhuang W."/>
            <person name="Zhang S."/>
            <person name="Xia X."/>
            <person name="Wang G."/>
        </authorList>
    </citation>
    <scope>NUCLEOTIDE SEQUENCE [LARGE SCALE GENOMIC DNA]</scope>
    <source>
        <strain evidence="3 4">T26</strain>
    </source>
</reference>
<comment type="caution">
    <text evidence="3">The sequence shown here is derived from an EMBL/GenBank/DDBJ whole genome shotgun (WGS) entry which is preliminary data.</text>
</comment>
<dbReference type="Gene3D" id="3.30.1330.60">
    <property type="entry name" value="OmpA-like domain"/>
    <property type="match status" value="1"/>
</dbReference>
<accession>A0A0A0BQP2</accession>
<dbReference type="SUPFAM" id="SSF103088">
    <property type="entry name" value="OmpA-like"/>
    <property type="match status" value="1"/>
</dbReference>
<dbReference type="InterPro" id="IPR006665">
    <property type="entry name" value="OmpA-like"/>
</dbReference>
<keyword evidence="4" id="KW-1185">Reference proteome</keyword>
<evidence type="ECO:0000313" key="3">
    <source>
        <dbReference type="EMBL" id="KGM10281.1"/>
    </source>
</evidence>
<evidence type="ECO:0000256" key="1">
    <source>
        <dbReference type="SAM" id="MobiDB-lite"/>
    </source>
</evidence>